<proteinExistence type="predicted"/>
<dbReference type="PANTHER" id="PTHR32470:SF2">
    <property type="entry name" value="NADH DEHYDROGENASE [UBIQUINONE] 1 ALPHA SUBCOMPLEX ASSEMBLY FACTOR 2"/>
    <property type="match status" value="1"/>
</dbReference>
<dbReference type="GO" id="GO:0032981">
    <property type="term" value="P:mitochondrial respiratory chain complex I assembly"/>
    <property type="evidence" value="ECO:0007669"/>
    <property type="project" value="TreeGrafter"/>
</dbReference>
<feature type="compositionally biased region" description="Basic and acidic residues" evidence="1">
    <location>
        <begin position="193"/>
        <end position="213"/>
    </location>
</feature>
<dbReference type="AlphaFoldDB" id="A0A3N4HKC0"/>
<evidence type="ECO:0000313" key="3">
    <source>
        <dbReference type="Proteomes" id="UP000275078"/>
    </source>
</evidence>
<organism evidence="2 3">
    <name type="scientific">Ascobolus immersus RN42</name>
    <dbReference type="NCBI Taxonomy" id="1160509"/>
    <lineage>
        <taxon>Eukaryota</taxon>
        <taxon>Fungi</taxon>
        <taxon>Dikarya</taxon>
        <taxon>Ascomycota</taxon>
        <taxon>Pezizomycotina</taxon>
        <taxon>Pezizomycetes</taxon>
        <taxon>Pezizales</taxon>
        <taxon>Ascobolaceae</taxon>
        <taxon>Ascobolus</taxon>
    </lineage>
</organism>
<feature type="region of interest" description="Disordered" evidence="1">
    <location>
        <begin position="138"/>
        <end position="251"/>
    </location>
</feature>
<sequence>MAMPGKLKVLWYTWRSFRFPWRSKYFCGFDLDGNTYWEFKNRLHVSKPRRIVHLVGGNRHSGGHIVDHAYNMPPQWLQWLRATRLPAPTIEELISDLQRREAMKARAAIADAKWESKGRIIAGPESVESTIDRLGGGAAQRARIDGQGRTVTEATKAGEAAPTEVGTRTTSSTPEAEMEVKGEGKASSNPVVVEEKGKPATGEARERAEREIVQDGGDPTTKPEDPWAKADAERVNSDKVEGAVNLAPRRR</sequence>
<dbReference type="OrthoDB" id="10255576at2759"/>
<dbReference type="STRING" id="1160509.A0A3N4HKC0"/>
<evidence type="ECO:0000313" key="2">
    <source>
        <dbReference type="EMBL" id="RPA73346.1"/>
    </source>
</evidence>
<name>A0A3N4HKC0_ASCIM</name>
<dbReference type="GO" id="GO:0005739">
    <property type="term" value="C:mitochondrion"/>
    <property type="evidence" value="ECO:0007669"/>
    <property type="project" value="TreeGrafter"/>
</dbReference>
<gene>
    <name evidence="2" type="ORF">BJ508DRAFT_419073</name>
</gene>
<feature type="compositionally biased region" description="Basic and acidic residues" evidence="1">
    <location>
        <begin position="221"/>
        <end position="241"/>
    </location>
</feature>
<protein>
    <submittedName>
        <fullName evidence="2">Uncharacterized protein</fullName>
    </submittedName>
</protein>
<dbReference type="PANTHER" id="PTHR32470">
    <property type="entry name" value="ADH DEHYDROGENASE [UBIQUINONE] 1 ALPHA SUBCOMPLEX ASSEMBLY FACTOR 2"/>
    <property type="match status" value="1"/>
</dbReference>
<accession>A0A3N4HKC0</accession>
<dbReference type="Proteomes" id="UP000275078">
    <property type="component" value="Unassembled WGS sequence"/>
</dbReference>
<evidence type="ECO:0000256" key="1">
    <source>
        <dbReference type="SAM" id="MobiDB-lite"/>
    </source>
</evidence>
<dbReference type="InterPro" id="IPR052618">
    <property type="entry name" value="ComplexI_NDUFA12"/>
</dbReference>
<keyword evidence="3" id="KW-1185">Reference proteome</keyword>
<dbReference type="EMBL" id="ML119824">
    <property type="protein sequence ID" value="RPA73346.1"/>
    <property type="molecule type" value="Genomic_DNA"/>
</dbReference>
<reference evidence="2 3" key="1">
    <citation type="journal article" date="2018" name="Nat. Ecol. Evol.">
        <title>Pezizomycetes genomes reveal the molecular basis of ectomycorrhizal truffle lifestyle.</title>
        <authorList>
            <person name="Murat C."/>
            <person name="Payen T."/>
            <person name="Noel B."/>
            <person name="Kuo A."/>
            <person name="Morin E."/>
            <person name="Chen J."/>
            <person name="Kohler A."/>
            <person name="Krizsan K."/>
            <person name="Balestrini R."/>
            <person name="Da Silva C."/>
            <person name="Montanini B."/>
            <person name="Hainaut M."/>
            <person name="Levati E."/>
            <person name="Barry K.W."/>
            <person name="Belfiori B."/>
            <person name="Cichocki N."/>
            <person name="Clum A."/>
            <person name="Dockter R.B."/>
            <person name="Fauchery L."/>
            <person name="Guy J."/>
            <person name="Iotti M."/>
            <person name="Le Tacon F."/>
            <person name="Lindquist E.A."/>
            <person name="Lipzen A."/>
            <person name="Malagnac F."/>
            <person name="Mello A."/>
            <person name="Molinier V."/>
            <person name="Miyauchi S."/>
            <person name="Poulain J."/>
            <person name="Riccioni C."/>
            <person name="Rubini A."/>
            <person name="Sitrit Y."/>
            <person name="Splivallo R."/>
            <person name="Traeger S."/>
            <person name="Wang M."/>
            <person name="Zifcakova L."/>
            <person name="Wipf D."/>
            <person name="Zambonelli A."/>
            <person name="Paolocci F."/>
            <person name="Nowrousian M."/>
            <person name="Ottonello S."/>
            <person name="Baldrian P."/>
            <person name="Spatafora J.W."/>
            <person name="Henrissat B."/>
            <person name="Nagy L.G."/>
            <person name="Aury J.M."/>
            <person name="Wincker P."/>
            <person name="Grigoriev I.V."/>
            <person name="Bonfante P."/>
            <person name="Martin F.M."/>
        </authorList>
    </citation>
    <scope>NUCLEOTIDE SEQUENCE [LARGE SCALE GENOMIC DNA]</scope>
    <source>
        <strain evidence="2 3">RN42</strain>
    </source>
</reference>